<accession>A0A0L8HS30</accession>
<sequence>MRHYASLMPAFCVVHLLLALNLVLTSRRRNRQITIMDAVWAQKTDWIVVLPLVYVVECVLR</sequence>
<reference evidence="1" key="1">
    <citation type="submission" date="2015-07" db="EMBL/GenBank/DDBJ databases">
        <title>MeaNS - Measles Nucleotide Surveillance Program.</title>
        <authorList>
            <person name="Tran T."/>
            <person name="Druce J."/>
        </authorList>
    </citation>
    <scope>NUCLEOTIDE SEQUENCE</scope>
    <source>
        <strain evidence="1">UCB-OBI-ISO-001</strain>
        <tissue evidence="1">Gonad</tissue>
    </source>
</reference>
<evidence type="ECO:0000313" key="1">
    <source>
        <dbReference type="EMBL" id="KOF91994.1"/>
    </source>
</evidence>
<protein>
    <submittedName>
        <fullName evidence="1">Uncharacterized protein</fullName>
    </submittedName>
</protein>
<organism evidence="1">
    <name type="scientific">Octopus bimaculoides</name>
    <name type="common">California two-spotted octopus</name>
    <dbReference type="NCBI Taxonomy" id="37653"/>
    <lineage>
        <taxon>Eukaryota</taxon>
        <taxon>Metazoa</taxon>
        <taxon>Spiralia</taxon>
        <taxon>Lophotrochozoa</taxon>
        <taxon>Mollusca</taxon>
        <taxon>Cephalopoda</taxon>
        <taxon>Coleoidea</taxon>
        <taxon>Octopodiformes</taxon>
        <taxon>Octopoda</taxon>
        <taxon>Incirrata</taxon>
        <taxon>Octopodidae</taxon>
        <taxon>Octopus</taxon>
    </lineage>
</organism>
<dbReference type="AlphaFoldDB" id="A0A0L8HS30"/>
<proteinExistence type="predicted"/>
<gene>
    <name evidence="1" type="ORF">OCBIM_22007578mg</name>
</gene>
<dbReference type="EMBL" id="KQ417431">
    <property type="protein sequence ID" value="KOF91994.1"/>
    <property type="molecule type" value="Genomic_DNA"/>
</dbReference>
<name>A0A0L8HS30_OCTBM</name>